<dbReference type="SUPFAM" id="SSF46689">
    <property type="entry name" value="Homeodomain-like"/>
    <property type="match status" value="1"/>
</dbReference>
<dbReference type="PROSITE" id="PS01124">
    <property type="entry name" value="HTH_ARAC_FAMILY_2"/>
    <property type="match status" value="1"/>
</dbReference>
<name>A2SNS0_METPP</name>
<reference evidence="4 6" key="1">
    <citation type="journal article" date="2007" name="J. Bacteriol.">
        <title>Whole-genome analysis of the methyl tert-butyl ether-degrading beta-proteobacterium Methylibium petroleiphilum PM1.</title>
        <authorList>
            <person name="Kane S.R."/>
            <person name="Chakicherla A.Y."/>
            <person name="Chain P.S.G."/>
            <person name="Schmidt R."/>
            <person name="Shin M.W."/>
            <person name="Legler T.C."/>
            <person name="Scow K.M."/>
            <person name="Larimer F.W."/>
            <person name="Lucas S.M."/>
            <person name="Richardson P.M."/>
            <person name="Hristova K.R."/>
        </authorList>
    </citation>
    <scope>NUCLEOTIDE SEQUENCE [LARGE SCALE GENOMIC DNA]</scope>
    <source>
        <strain evidence="6">ATCC BAA-1232 / LMG 22953 / PM1</strain>
        <plasmid evidence="4">PM1</plasmid>
        <plasmid evidence="4 6">RPME01</plasmid>
    </source>
</reference>
<organism evidence="4 6">
    <name type="scientific">Methylibium petroleiphilum (strain ATCC BAA-1232 / LMG 22953 / PM1)</name>
    <dbReference type="NCBI Taxonomy" id="420662"/>
    <lineage>
        <taxon>Bacteria</taxon>
        <taxon>Pseudomonadati</taxon>
        <taxon>Pseudomonadota</taxon>
        <taxon>Betaproteobacteria</taxon>
        <taxon>Burkholderiales</taxon>
        <taxon>Sphaerotilaceae</taxon>
        <taxon>Methylibium</taxon>
    </lineage>
</organism>
<evidence type="ECO:0000256" key="1">
    <source>
        <dbReference type="ARBA" id="ARBA00023015"/>
    </source>
</evidence>
<dbReference type="Gene3D" id="1.10.10.60">
    <property type="entry name" value="Homeodomain-like"/>
    <property type="match status" value="1"/>
</dbReference>
<dbReference type="GO" id="GO:0003700">
    <property type="term" value="F:DNA-binding transcription factor activity"/>
    <property type="evidence" value="ECO:0007669"/>
    <property type="project" value="InterPro"/>
</dbReference>
<feature type="domain" description="HTH araC/xylS-type" evidence="3">
    <location>
        <begin position="1"/>
        <end position="43"/>
    </location>
</feature>
<dbReference type="KEGG" id="mpt:Mpe_B0469"/>
<dbReference type="GO" id="GO:0043565">
    <property type="term" value="F:sequence-specific DNA binding"/>
    <property type="evidence" value="ECO:0007669"/>
    <property type="project" value="InterPro"/>
</dbReference>
<dbReference type="Pfam" id="PF00165">
    <property type="entry name" value="HTH_AraC"/>
    <property type="match status" value="1"/>
</dbReference>
<dbReference type="KEGG" id="mpt:Mpe_B0434"/>
<evidence type="ECO:0000256" key="2">
    <source>
        <dbReference type="ARBA" id="ARBA00023163"/>
    </source>
</evidence>
<evidence type="ECO:0000313" key="4">
    <source>
        <dbReference type="EMBL" id="ABM97209.1"/>
    </source>
</evidence>
<geneLocation type="plasmid" evidence="4 6">
    <name>RPME01</name>
</geneLocation>
<sequence length="54" mass="5679">MSELRAGGLLKGVADAVGYGSATALSKAFKQRYGVAPRDWRRADQAADELAPEG</sequence>
<keyword evidence="1" id="KW-0805">Transcription regulation</keyword>
<reference evidence="4" key="2">
    <citation type="submission" date="2007-01" db="EMBL/GenBank/DDBJ databases">
        <authorList>
            <person name="Copeland A."/>
            <person name="Lucas S."/>
            <person name="Lapidus A."/>
            <person name="Barry K."/>
            <person name="Detter J.C."/>
            <person name="Glavina del Rio T."/>
            <person name="Hammon N."/>
            <person name="Dalin E."/>
            <person name="Tice H."/>
            <person name="Pitluck S."/>
            <person name="Chain P."/>
            <person name="Malfatti S."/>
            <person name="Shin M."/>
            <person name="Vergez L."/>
            <person name="Schmutz J."/>
            <person name="Larimer F."/>
            <person name="Land M."/>
            <person name="Hauser L."/>
            <person name="Richardson P."/>
        </authorList>
    </citation>
    <scope>NUCLEOTIDE SEQUENCE</scope>
    <source>
        <strain evidence="4">PM1</strain>
        <plasmid evidence="4">RPME01</plasmid>
    </source>
</reference>
<dbReference type="eggNOG" id="COG2207">
    <property type="taxonomic scope" value="Bacteria"/>
</dbReference>
<dbReference type="EMBL" id="CP000556">
    <property type="protein sequence ID" value="ABM97243.1"/>
    <property type="molecule type" value="Genomic_DNA"/>
</dbReference>
<evidence type="ECO:0000313" key="5">
    <source>
        <dbReference type="EMBL" id="ABM97243.1"/>
    </source>
</evidence>
<dbReference type="InterPro" id="IPR009057">
    <property type="entry name" value="Homeodomain-like_sf"/>
</dbReference>
<keyword evidence="4" id="KW-0614">Plasmid</keyword>
<evidence type="ECO:0000313" key="6">
    <source>
        <dbReference type="Proteomes" id="UP000000366"/>
    </source>
</evidence>
<protein>
    <submittedName>
        <fullName evidence="4">Transcriptional regulator, AraC family</fullName>
    </submittedName>
</protein>
<dbReference type="RefSeq" id="WP_011831797.1">
    <property type="nucleotide sequence ID" value="NC_008826.1"/>
</dbReference>
<proteinExistence type="predicted"/>
<evidence type="ECO:0000259" key="3">
    <source>
        <dbReference type="PROSITE" id="PS01124"/>
    </source>
</evidence>
<dbReference type="EMBL" id="CP000556">
    <property type="protein sequence ID" value="ABM97209.1"/>
    <property type="molecule type" value="Genomic_DNA"/>
</dbReference>
<dbReference type="AlphaFoldDB" id="A2SNS0"/>
<dbReference type="HOGENOM" id="CLU_3045256_0_0_4"/>
<dbReference type="InterPro" id="IPR018060">
    <property type="entry name" value="HTH_AraC"/>
</dbReference>
<accession>A2SNS0</accession>
<keyword evidence="6" id="KW-1185">Reference proteome</keyword>
<dbReference type="Proteomes" id="UP000000366">
    <property type="component" value="Plasmid RPME01"/>
</dbReference>
<gene>
    <name evidence="4" type="ordered locus">Mpe_B0434</name>
    <name evidence="5" type="ordered locus">Mpe_B0469</name>
</gene>
<keyword evidence="2" id="KW-0804">Transcription</keyword>